<gene>
    <name evidence="2" type="ORF">ILUMI_25075</name>
</gene>
<dbReference type="Pfam" id="PF03184">
    <property type="entry name" value="DDE_1"/>
    <property type="match status" value="1"/>
</dbReference>
<feature type="non-terminal residue" evidence="2">
    <location>
        <position position="1"/>
    </location>
</feature>
<name>A0A8K0C603_IGNLU</name>
<evidence type="ECO:0000313" key="2">
    <source>
        <dbReference type="EMBL" id="KAF2881093.1"/>
    </source>
</evidence>
<proteinExistence type="predicted"/>
<accession>A0A8K0C603</accession>
<dbReference type="EMBL" id="VTPC01090857">
    <property type="protein sequence ID" value="KAF2881093.1"/>
    <property type="molecule type" value="Genomic_DNA"/>
</dbReference>
<evidence type="ECO:0000259" key="1">
    <source>
        <dbReference type="Pfam" id="PF03184"/>
    </source>
</evidence>
<keyword evidence="3" id="KW-1185">Reference proteome</keyword>
<dbReference type="InterPro" id="IPR004875">
    <property type="entry name" value="DDE_SF_endonuclease_dom"/>
</dbReference>
<reference evidence="2" key="1">
    <citation type="submission" date="2019-08" db="EMBL/GenBank/DDBJ databases">
        <title>The genome of the North American firefly Photinus pyralis.</title>
        <authorList>
            <consortium name="Photinus pyralis genome working group"/>
            <person name="Fallon T.R."/>
            <person name="Sander Lower S.E."/>
            <person name="Weng J.-K."/>
        </authorList>
    </citation>
    <scope>NUCLEOTIDE SEQUENCE</scope>
    <source>
        <strain evidence="2">TRF0915ILg1</strain>
        <tissue evidence="2">Whole body</tissue>
    </source>
</reference>
<evidence type="ECO:0000313" key="3">
    <source>
        <dbReference type="Proteomes" id="UP000801492"/>
    </source>
</evidence>
<comment type="caution">
    <text evidence="2">The sequence shown here is derived from an EMBL/GenBank/DDBJ whole genome shotgun (WGS) entry which is preliminary data.</text>
</comment>
<sequence length="151" mass="17939">MVETSLCRDPSIQNESFWSKKQAKCKNNVRFGQGKWQMQSDDGPERYRYTASKTGWMQNHIFYNYFEKSFLSTIDEQKPILVIYDEHNIPYPHRKKSGTVMSGDLDGQFKWPLREMKRCRNACRKTSIQIQAMWLVEPYSSKLQIPPYKLV</sequence>
<dbReference type="Proteomes" id="UP000801492">
    <property type="component" value="Unassembled WGS sequence"/>
</dbReference>
<dbReference type="GO" id="GO:0003676">
    <property type="term" value="F:nucleic acid binding"/>
    <property type="evidence" value="ECO:0007669"/>
    <property type="project" value="InterPro"/>
</dbReference>
<organism evidence="2 3">
    <name type="scientific">Ignelater luminosus</name>
    <name type="common">Cucubano</name>
    <name type="synonym">Pyrophorus luminosus</name>
    <dbReference type="NCBI Taxonomy" id="2038154"/>
    <lineage>
        <taxon>Eukaryota</taxon>
        <taxon>Metazoa</taxon>
        <taxon>Ecdysozoa</taxon>
        <taxon>Arthropoda</taxon>
        <taxon>Hexapoda</taxon>
        <taxon>Insecta</taxon>
        <taxon>Pterygota</taxon>
        <taxon>Neoptera</taxon>
        <taxon>Endopterygota</taxon>
        <taxon>Coleoptera</taxon>
        <taxon>Polyphaga</taxon>
        <taxon>Elateriformia</taxon>
        <taxon>Elateroidea</taxon>
        <taxon>Elateridae</taxon>
        <taxon>Agrypninae</taxon>
        <taxon>Pyrophorini</taxon>
        <taxon>Ignelater</taxon>
    </lineage>
</organism>
<dbReference type="OrthoDB" id="10166468at2759"/>
<feature type="domain" description="DDE-1" evidence="1">
    <location>
        <begin position="37"/>
        <end position="87"/>
    </location>
</feature>
<dbReference type="AlphaFoldDB" id="A0A8K0C603"/>
<protein>
    <recommendedName>
        <fullName evidence="1">DDE-1 domain-containing protein</fullName>
    </recommendedName>
</protein>